<dbReference type="Pfam" id="PF00069">
    <property type="entry name" value="Pkinase"/>
    <property type="match status" value="1"/>
</dbReference>
<dbReference type="Proteomes" id="UP000188320">
    <property type="component" value="Unassembled WGS sequence"/>
</dbReference>
<reference evidence="8" key="1">
    <citation type="submission" date="2017-01" db="EMBL/GenBank/DDBJ databases">
        <authorList>
            <person name="Wang Y."/>
            <person name="White M."/>
            <person name="Kvist S."/>
            <person name="Moncalvo J.-M."/>
        </authorList>
    </citation>
    <scope>NUCLEOTIDE SEQUENCE [LARGE SCALE GENOMIC DNA]</scope>
    <source>
        <strain evidence="8">COL-18-3</strain>
    </source>
</reference>
<gene>
    <name evidence="7" type="ORF">AX774_g3094</name>
</gene>
<dbReference type="OrthoDB" id="4062651at2759"/>
<feature type="compositionally biased region" description="Polar residues" evidence="5">
    <location>
        <begin position="463"/>
        <end position="473"/>
    </location>
</feature>
<evidence type="ECO:0000256" key="4">
    <source>
        <dbReference type="ARBA" id="ARBA00022840"/>
    </source>
</evidence>
<dbReference type="Gene3D" id="1.10.510.10">
    <property type="entry name" value="Transferase(Phosphotransferase) domain 1"/>
    <property type="match status" value="1"/>
</dbReference>
<dbReference type="SMART" id="SM00220">
    <property type="entry name" value="S_TKc"/>
    <property type="match status" value="1"/>
</dbReference>
<dbReference type="GO" id="GO:0005634">
    <property type="term" value="C:nucleus"/>
    <property type="evidence" value="ECO:0007669"/>
    <property type="project" value="TreeGrafter"/>
</dbReference>
<evidence type="ECO:0000313" key="7">
    <source>
        <dbReference type="EMBL" id="OMH83407.1"/>
    </source>
</evidence>
<dbReference type="SUPFAM" id="SSF56112">
    <property type="entry name" value="Protein kinase-like (PK-like)"/>
    <property type="match status" value="1"/>
</dbReference>
<dbReference type="PANTHER" id="PTHR11042">
    <property type="entry name" value="EUKARYOTIC TRANSLATION INITIATION FACTOR 2-ALPHA KINASE EIF2-ALPHA KINASE -RELATED"/>
    <property type="match status" value="1"/>
</dbReference>
<comment type="caution">
    <text evidence="7">The sequence shown here is derived from an EMBL/GenBank/DDBJ whole genome shotgun (WGS) entry which is preliminary data.</text>
</comment>
<sequence length="503" mass="56008">MSTLNKADLRSRTEEHIGMCTERNVMSNGLEYLANKNENGRCGKVVFELSSENLLGRGRISSVYRGRLYQENCNISVENLNKERYIDCAVKLVDINDEDAVELGILEACTLDYLKKAMDAEDLAGVVEYYGIAVFDHSLSEKELKSIQEGVGQLDTSRKGDLEYELVFMDTKPSPSDIKTMLGAGVRWAIVLKLYENGNTWSWSFKNSELMGAALFENWSKKLLNTLNKIHSLGVINNDIKPHNIMVTDNHGIRIGDFSTVVYSGDLLEQIEKVYGFSPKKLLAYGDMPGTIPYSAPELFGREYNVKTLSKVRLSTKSDDGTNKLVRTFGNSDLFSAGVTLFCLFISGKEPYHLIRNNVELLILAKKGKFLDWEMSHLTSRASLKKYSEPVLNQKSSFDSFQSGLSIDNDTLPTAKRDSCSTFNRASGEYSAEVASRKLVLHSSSETINSVLDSVPCTPKSPSPTNSKNQCPQLSYLDGSPVSESAYQLIKLLTSTDISARRL</sequence>
<name>A0A1R1PR14_ZANCU</name>
<protein>
    <submittedName>
        <fullName evidence="7">Sperm motility kinase Y</fullName>
    </submittedName>
</protein>
<evidence type="ECO:0000256" key="1">
    <source>
        <dbReference type="ARBA" id="ARBA00022679"/>
    </source>
</evidence>
<dbReference type="InterPro" id="IPR000719">
    <property type="entry name" value="Prot_kinase_dom"/>
</dbReference>
<evidence type="ECO:0000313" key="8">
    <source>
        <dbReference type="Proteomes" id="UP000188320"/>
    </source>
</evidence>
<keyword evidence="8" id="KW-1185">Reference proteome</keyword>
<dbReference type="GO" id="GO:0004672">
    <property type="term" value="F:protein kinase activity"/>
    <property type="evidence" value="ECO:0007669"/>
    <property type="project" value="InterPro"/>
</dbReference>
<dbReference type="EMBL" id="LSSK01000419">
    <property type="protein sequence ID" value="OMH83407.1"/>
    <property type="molecule type" value="Genomic_DNA"/>
</dbReference>
<dbReference type="GO" id="GO:0005524">
    <property type="term" value="F:ATP binding"/>
    <property type="evidence" value="ECO:0007669"/>
    <property type="project" value="UniProtKB-KW"/>
</dbReference>
<keyword evidence="4" id="KW-0067">ATP-binding</keyword>
<keyword evidence="2" id="KW-0547">Nucleotide-binding</keyword>
<proteinExistence type="predicted"/>
<evidence type="ECO:0000259" key="6">
    <source>
        <dbReference type="PROSITE" id="PS50011"/>
    </source>
</evidence>
<feature type="domain" description="Protein kinase" evidence="6">
    <location>
        <begin position="49"/>
        <end position="503"/>
    </location>
</feature>
<feature type="region of interest" description="Disordered" evidence="5">
    <location>
        <begin position="452"/>
        <end position="474"/>
    </location>
</feature>
<dbReference type="InterPro" id="IPR011009">
    <property type="entry name" value="Kinase-like_dom_sf"/>
</dbReference>
<accession>A0A1R1PR14</accession>
<evidence type="ECO:0000256" key="2">
    <source>
        <dbReference type="ARBA" id="ARBA00022741"/>
    </source>
</evidence>
<dbReference type="GO" id="GO:0005737">
    <property type="term" value="C:cytoplasm"/>
    <property type="evidence" value="ECO:0007669"/>
    <property type="project" value="TreeGrafter"/>
</dbReference>
<evidence type="ECO:0000256" key="5">
    <source>
        <dbReference type="SAM" id="MobiDB-lite"/>
    </source>
</evidence>
<dbReference type="InterPro" id="IPR050339">
    <property type="entry name" value="CC_SR_Kinase"/>
</dbReference>
<dbReference type="AlphaFoldDB" id="A0A1R1PR14"/>
<keyword evidence="3 7" id="KW-0418">Kinase</keyword>
<evidence type="ECO:0000256" key="3">
    <source>
        <dbReference type="ARBA" id="ARBA00022777"/>
    </source>
</evidence>
<dbReference type="PROSITE" id="PS50011">
    <property type="entry name" value="PROTEIN_KINASE_DOM"/>
    <property type="match status" value="1"/>
</dbReference>
<keyword evidence="1" id="KW-0808">Transferase</keyword>
<organism evidence="7 8">
    <name type="scientific">Zancudomyces culisetae</name>
    <name type="common">Gut fungus</name>
    <name type="synonym">Smittium culisetae</name>
    <dbReference type="NCBI Taxonomy" id="1213189"/>
    <lineage>
        <taxon>Eukaryota</taxon>
        <taxon>Fungi</taxon>
        <taxon>Fungi incertae sedis</taxon>
        <taxon>Zoopagomycota</taxon>
        <taxon>Kickxellomycotina</taxon>
        <taxon>Harpellomycetes</taxon>
        <taxon>Harpellales</taxon>
        <taxon>Legeriomycetaceae</taxon>
        <taxon>Zancudomyces</taxon>
    </lineage>
</organism>